<protein>
    <submittedName>
        <fullName evidence="1">Uncharacterized protein</fullName>
    </submittedName>
</protein>
<dbReference type="Proteomes" id="UP001188597">
    <property type="component" value="Unassembled WGS sequence"/>
</dbReference>
<dbReference type="Gene3D" id="3.40.50.2000">
    <property type="entry name" value="Glycogen Phosphorylase B"/>
    <property type="match status" value="1"/>
</dbReference>
<name>A0AA88WMP0_9ASTE</name>
<evidence type="ECO:0000313" key="2">
    <source>
        <dbReference type="Proteomes" id="UP001188597"/>
    </source>
</evidence>
<comment type="caution">
    <text evidence="1">The sequence shown here is derived from an EMBL/GenBank/DDBJ whole genome shotgun (WGS) entry which is preliminary data.</text>
</comment>
<dbReference type="PANTHER" id="PTHR48044:SF22">
    <property type="entry name" value="GLYCOSYLTRANSFERASE"/>
    <property type="match status" value="1"/>
</dbReference>
<dbReference type="PANTHER" id="PTHR48044">
    <property type="entry name" value="GLYCOSYLTRANSFERASE"/>
    <property type="match status" value="1"/>
</dbReference>
<gene>
    <name evidence="1" type="ORF">RJ639_041133</name>
</gene>
<dbReference type="EMBL" id="JAVXUP010000443">
    <property type="protein sequence ID" value="KAK3027773.1"/>
    <property type="molecule type" value="Genomic_DNA"/>
</dbReference>
<dbReference type="GO" id="GO:0008194">
    <property type="term" value="F:UDP-glycosyltransferase activity"/>
    <property type="evidence" value="ECO:0007669"/>
    <property type="project" value="UniProtKB-ARBA"/>
</dbReference>
<sequence length="98" mass="10870">MGGFMSHCAWNSCMESMSMGVPIGASGHGHAFRPVTKSHANNKGTKNWHAVRNWDRRDELVPSSRIQEAVEMLMASKEGGETRERMVELGIAVRKSVE</sequence>
<reference evidence="1" key="1">
    <citation type="submission" date="2022-12" db="EMBL/GenBank/DDBJ databases">
        <title>Draft genome assemblies for two species of Escallonia (Escalloniales).</title>
        <authorList>
            <person name="Chanderbali A."/>
            <person name="Dervinis C."/>
            <person name="Anghel I."/>
            <person name="Soltis D."/>
            <person name="Soltis P."/>
            <person name="Zapata F."/>
        </authorList>
    </citation>
    <scope>NUCLEOTIDE SEQUENCE</scope>
    <source>
        <strain evidence="1">UCBG64.0493</strain>
        <tissue evidence="1">Leaf</tissue>
    </source>
</reference>
<keyword evidence="2" id="KW-1185">Reference proteome</keyword>
<accession>A0AA88WMP0</accession>
<evidence type="ECO:0000313" key="1">
    <source>
        <dbReference type="EMBL" id="KAK3027773.1"/>
    </source>
</evidence>
<dbReference type="SUPFAM" id="SSF53756">
    <property type="entry name" value="UDP-Glycosyltransferase/glycogen phosphorylase"/>
    <property type="match status" value="1"/>
</dbReference>
<dbReference type="AlphaFoldDB" id="A0AA88WMP0"/>
<organism evidence="1 2">
    <name type="scientific">Escallonia herrerae</name>
    <dbReference type="NCBI Taxonomy" id="1293975"/>
    <lineage>
        <taxon>Eukaryota</taxon>
        <taxon>Viridiplantae</taxon>
        <taxon>Streptophyta</taxon>
        <taxon>Embryophyta</taxon>
        <taxon>Tracheophyta</taxon>
        <taxon>Spermatophyta</taxon>
        <taxon>Magnoliopsida</taxon>
        <taxon>eudicotyledons</taxon>
        <taxon>Gunneridae</taxon>
        <taxon>Pentapetalae</taxon>
        <taxon>asterids</taxon>
        <taxon>campanulids</taxon>
        <taxon>Escalloniales</taxon>
        <taxon>Escalloniaceae</taxon>
        <taxon>Escallonia</taxon>
    </lineage>
</organism>
<proteinExistence type="predicted"/>
<dbReference type="GO" id="GO:1901135">
    <property type="term" value="P:carbohydrate derivative metabolic process"/>
    <property type="evidence" value="ECO:0007669"/>
    <property type="project" value="UniProtKB-ARBA"/>
</dbReference>